<dbReference type="InterPro" id="IPR026960">
    <property type="entry name" value="RVT-Znf"/>
</dbReference>
<reference evidence="2" key="2">
    <citation type="submission" date="2023-05" db="EMBL/GenBank/DDBJ databases">
        <authorList>
            <person name="Schelkunov M.I."/>
        </authorList>
    </citation>
    <scope>NUCLEOTIDE SEQUENCE</scope>
    <source>
        <strain evidence="2">Hsosn_3</strain>
        <tissue evidence="2">Leaf</tissue>
    </source>
</reference>
<dbReference type="AlphaFoldDB" id="A0AAD8MGF2"/>
<evidence type="ECO:0000313" key="2">
    <source>
        <dbReference type="EMBL" id="KAK1371884.1"/>
    </source>
</evidence>
<organism evidence="2 3">
    <name type="scientific">Heracleum sosnowskyi</name>
    <dbReference type="NCBI Taxonomy" id="360622"/>
    <lineage>
        <taxon>Eukaryota</taxon>
        <taxon>Viridiplantae</taxon>
        <taxon>Streptophyta</taxon>
        <taxon>Embryophyta</taxon>
        <taxon>Tracheophyta</taxon>
        <taxon>Spermatophyta</taxon>
        <taxon>Magnoliopsida</taxon>
        <taxon>eudicotyledons</taxon>
        <taxon>Gunneridae</taxon>
        <taxon>Pentapetalae</taxon>
        <taxon>asterids</taxon>
        <taxon>campanulids</taxon>
        <taxon>Apiales</taxon>
        <taxon>Apiaceae</taxon>
        <taxon>Apioideae</taxon>
        <taxon>apioid superclade</taxon>
        <taxon>Tordylieae</taxon>
        <taxon>Tordyliinae</taxon>
        <taxon>Heracleum</taxon>
    </lineage>
</organism>
<gene>
    <name evidence="2" type="ORF">POM88_037976</name>
</gene>
<sequence>MPFNLYYNHFSSVLNIPPLDVAIGYGEWDGSCLAFNYRDPVIAQSGLLPTASVHDIINAGRWMLPRPNLRHHHIQPRFAAWLQHFDNPAFNLNNQDVILWNGVPLKKIKIGHIWDSIRLKLPHVPWFSSVWNKLVISRYAHQQWVLCWDRLPTLQRLASFGLISVQHCYLCVGSLECSKHLFVTCTYSSFVLGLLAEKLQIPITALS</sequence>
<dbReference type="EMBL" id="JAUIZM010000008">
    <property type="protein sequence ID" value="KAK1371884.1"/>
    <property type="molecule type" value="Genomic_DNA"/>
</dbReference>
<keyword evidence="3" id="KW-1185">Reference proteome</keyword>
<feature type="domain" description="Reverse transcriptase zinc-binding" evidence="1">
    <location>
        <begin position="112"/>
        <end position="190"/>
    </location>
</feature>
<accession>A0AAD8MGF2</accession>
<evidence type="ECO:0000259" key="1">
    <source>
        <dbReference type="Pfam" id="PF13966"/>
    </source>
</evidence>
<comment type="caution">
    <text evidence="2">The sequence shown here is derived from an EMBL/GenBank/DDBJ whole genome shotgun (WGS) entry which is preliminary data.</text>
</comment>
<protein>
    <recommendedName>
        <fullName evidence="1">Reverse transcriptase zinc-binding domain-containing protein</fullName>
    </recommendedName>
</protein>
<name>A0AAD8MGF2_9APIA</name>
<dbReference type="Pfam" id="PF13966">
    <property type="entry name" value="zf-RVT"/>
    <property type="match status" value="1"/>
</dbReference>
<evidence type="ECO:0000313" key="3">
    <source>
        <dbReference type="Proteomes" id="UP001237642"/>
    </source>
</evidence>
<reference evidence="2" key="1">
    <citation type="submission" date="2023-02" db="EMBL/GenBank/DDBJ databases">
        <title>Genome of toxic invasive species Heracleum sosnowskyi carries increased number of genes despite the absence of recent whole-genome duplications.</title>
        <authorList>
            <person name="Schelkunov M."/>
            <person name="Shtratnikova V."/>
            <person name="Makarenko M."/>
            <person name="Klepikova A."/>
            <person name="Omelchenko D."/>
            <person name="Novikova G."/>
            <person name="Obukhova E."/>
            <person name="Bogdanov V."/>
            <person name="Penin A."/>
            <person name="Logacheva M."/>
        </authorList>
    </citation>
    <scope>NUCLEOTIDE SEQUENCE</scope>
    <source>
        <strain evidence="2">Hsosn_3</strain>
        <tissue evidence="2">Leaf</tissue>
    </source>
</reference>
<proteinExistence type="predicted"/>
<dbReference type="Proteomes" id="UP001237642">
    <property type="component" value="Unassembled WGS sequence"/>
</dbReference>